<dbReference type="RefSeq" id="WP_204684350.1">
    <property type="nucleotide sequence ID" value="NZ_BSNR01000014.1"/>
</dbReference>
<keyword evidence="3" id="KW-1185">Reference proteome</keyword>
<dbReference type="InterPro" id="IPR000182">
    <property type="entry name" value="GNAT_dom"/>
</dbReference>
<dbReference type="EMBL" id="JADIKE010000039">
    <property type="protein sequence ID" value="MBM7127861.1"/>
    <property type="molecule type" value="Genomic_DNA"/>
</dbReference>
<proteinExistence type="predicted"/>
<organism evidence="2 3">
    <name type="scientific">Dyella flava</name>
    <dbReference type="NCBI Taxonomy" id="1920170"/>
    <lineage>
        <taxon>Bacteria</taxon>
        <taxon>Pseudomonadati</taxon>
        <taxon>Pseudomonadota</taxon>
        <taxon>Gammaproteobacteria</taxon>
        <taxon>Lysobacterales</taxon>
        <taxon>Rhodanobacteraceae</taxon>
        <taxon>Dyella</taxon>
    </lineage>
</organism>
<dbReference type="SUPFAM" id="SSF55729">
    <property type="entry name" value="Acyl-CoA N-acyltransferases (Nat)"/>
    <property type="match status" value="1"/>
</dbReference>
<comment type="caution">
    <text evidence="2">The sequence shown here is derived from an EMBL/GenBank/DDBJ whole genome shotgun (WGS) entry which is preliminary data.</text>
</comment>
<evidence type="ECO:0000313" key="2">
    <source>
        <dbReference type="EMBL" id="MBM7127861.1"/>
    </source>
</evidence>
<dbReference type="PANTHER" id="PTHR43441:SF10">
    <property type="entry name" value="ACETYLTRANSFERASE"/>
    <property type="match status" value="1"/>
</dbReference>
<dbReference type="PROSITE" id="PS51186">
    <property type="entry name" value="GNAT"/>
    <property type="match status" value="1"/>
</dbReference>
<dbReference type="Pfam" id="PF13302">
    <property type="entry name" value="Acetyltransf_3"/>
    <property type="match status" value="1"/>
</dbReference>
<dbReference type="Gene3D" id="3.40.630.30">
    <property type="match status" value="1"/>
</dbReference>
<protein>
    <submittedName>
        <fullName evidence="2">GNAT family N-acetyltransferase</fullName>
    </submittedName>
</protein>
<accession>A0ABS2K9K3</accession>
<dbReference type="Proteomes" id="UP001430149">
    <property type="component" value="Unassembled WGS sequence"/>
</dbReference>
<dbReference type="PANTHER" id="PTHR43441">
    <property type="entry name" value="RIBOSOMAL-PROTEIN-SERINE ACETYLTRANSFERASE"/>
    <property type="match status" value="1"/>
</dbReference>
<dbReference type="InterPro" id="IPR051908">
    <property type="entry name" value="Ribosomal_N-acetyltransferase"/>
</dbReference>
<evidence type="ECO:0000313" key="3">
    <source>
        <dbReference type="Proteomes" id="UP001430149"/>
    </source>
</evidence>
<name>A0ABS2K9K3_9GAMM</name>
<sequence>MSAQSRPSPVILETPSLSLRPWREDYAPALHEAVQESMESVGRWLPWCHAGYDLNEAHKWVAFCQRSWDEGEDYAFALFDRQHRLVGGIGLNQLDARDLRANLGYWLRLSATGQGYATFAGRAVAAFGFEALALRRIEIVAAIGNLASQRCAERIGAKREGVARQRVFLHGQSQDAVIYGLLPGDLA</sequence>
<feature type="domain" description="N-acetyltransferase" evidence="1">
    <location>
        <begin position="17"/>
        <end position="184"/>
    </location>
</feature>
<gene>
    <name evidence="2" type="ORF">ISP19_21010</name>
</gene>
<dbReference type="InterPro" id="IPR016181">
    <property type="entry name" value="Acyl_CoA_acyltransferase"/>
</dbReference>
<reference evidence="2" key="1">
    <citation type="submission" date="2020-10" db="EMBL/GenBank/DDBJ databases">
        <title>Phylogeny of dyella-like bacteria.</title>
        <authorList>
            <person name="Fu J."/>
        </authorList>
    </citation>
    <scope>NUCLEOTIDE SEQUENCE</scope>
    <source>
        <strain evidence="2">DHOC52</strain>
    </source>
</reference>
<evidence type="ECO:0000259" key="1">
    <source>
        <dbReference type="PROSITE" id="PS51186"/>
    </source>
</evidence>